<dbReference type="InterPro" id="IPR045886">
    <property type="entry name" value="ThiF/MoeB/HesA"/>
</dbReference>
<dbReference type="SUPFAM" id="SSF69572">
    <property type="entry name" value="Activating enzymes of the ubiquitin-like proteins"/>
    <property type="match status" value="1"/>
</dbReference>
<dbReference type="PANTHER" id="PTHR10953">
    <property type="entry name" value="UBIQUITIN-ACTIVATING ENZYME E1"/>
    <property type="match status" value="1"/>
</dbReference>
<dbReference type="InterPro" id="IPR035985">
    <property type="entry name" value="Ubiquitin-activating_enz"/>
</dbReference>
<dbReference type="GO" id="GO:0008146">
    <property type="term" value="F:sulfotransferase activity"/>
    <property type="evidence" value="ECO:0007669"/>
    <property type="project" value="TreeGrafter"/>
</dbReference>
<comment type="catalytic activity">
    <reaction evidence="5">
        <text>[molybdopterin-synthase sulfur-carrier protein]-C-terminal Gly-Gly + ATP + H(+) = [molybdopterin-synthase sulfur-carrier protein]-C-terminal Gly-Gly-AMP + diphosphate</text>
        <dbReference type="Rhea" id="RHEA:43616"/>
        <dbReference type="Rhea" id="RHEA-COMP:12159"/>
        <dbReference type="Rhea" id="RHEA-COMP:12202"/>
        <dbReference type="ChEBI" id="CHEBI:15378"/>
        <dbReference type="ChEBI" id="CHEBI:30616"/>
        <dbReference type="ChEBI" id="CHEBI:33019"/>
        <dbReference type="ChEBI" id="CHEBI:90618"/>
        <dbReference type="ChEBI" id="CHEBI:90778"/>
        <dbReference type="EC" id="2.7.7.80"/>
    </reaction>
</comment>
<evidence type="ECO:0000259" key="13">
    <source>
        <dbReference type="Pfam" id="PF00899"/>
    </source>
</evidence>
<evidence type="ECO:0000256" key="11">
    <source>
        <dbReference type="ARBA" id="ARBA00075328"/>
    </source>
</evidence>
<evidence type="ECO:0000256" key="12">
    <source>
        <dbReference type="ARBA" id="ARBA00078531"/>
    </source>
</evidence>
<evidence type="ECO:0000256" key="6">
    <source>
        <dbReference type="ARBA" id="ARBA00055169"/>
    </source>
</evidence>
<dbReference type="GO" id="GO:0005524">
    <property type="term" value="F:ATP binding"/>
    <property type="evidence" value="ECO:0007669"/>
    <property type="project" value="UniProtKB-KW"/>
</dbReference>
<evidence type="ECO:0000256" key="10">
    <source>
        <dbReference type="ARBA" id="ARBA00075110"/>
    </source>
</evidence>
<gene>
    <name evidence="14" type="ORF">C0V82_11615</name>
</gene>
<keyword evidence="15" id="KW-1185">Reference proteome</keyword>
<evidence type="ECO:0000256" key="8">
    <source>
        <dbReference type="ARBA" id="ARBA00066884"/>
    </source>
</evidence>
<dbReference type="Proteomes" id="UP000234752">
    <property type="component" value="Chromosome eg_1"/>
</dbReference>
<dbReference type="InterPro" id="IPR000594">
    <property type="entry name" value="ThiF_NAD_FAD-bd"/>
</dbReference>
<evidence type="ECO:0000256" key="9">
    <source>
        <dbReference type="ARBA" id="ARBA00073635"/>
    </source>
</evidence>
<dbReference type="PANTHER" id="PTHR10953:SF102">
    <property type="entry name" value="ADENYLYLTRANSFERASE AND SULFURTRANSFERASE MOCS3"/>
    <property type="match status" value="1"/>
</dbReference>
<evidence type="ECO:0000256" key="3">
    <source>
        <dbReference type="ARBA" id="ARBA00022741"/>
    </source>
</evidence>
<comment type="similarity">
    <text evidence="1">Belongs to the HesA/MoeB/ThiF family.</text>
</comment>
<dbReference type="FunFam" id="3.40.50.720:FF:000033">
    <property type="entry name" value="Adenylyltransferase and sulfurtransferase MOCS3"/>
    <property type="match status" value="1"/>
</dbReference>
<protein>
    <recommendedName>
        <fullName evidence="9">Molybdopterin-synthase adenylyltransferase</fullName>
        <ecNumber evidence="8">2.7.7.80</ecNumber>
    </recommendedName>
    <alternativeName>
        <fullName evidence="12">MoaD protein adenylase</fullName>
    </alternativeName>
    <alternativeName>
        <fullName evidence="10">Molybdopterin-converting factor subunit 1 adenylase</fullName>
    </alternativeName>
    <alternativeName>
        <fullName evidence="11">Sulfur carrier protein MoaD adenylyltransferase</fullName>
    </alternativeName>
</protein>
<proteinExistence type="inferred from homology"/>
<organism evidence="14 15">
    <name type="scientific">Niveispirillum cyanobacteriorum</name>
    <dbReference type="NCBI Taxonomy" id="1612173"/>
    <lineage>
        <taxon>Bacteria</taxon>
        <taxon>Pseudomonadati</taxon>
        <taxon>Pseudomonadota</taxon>
        <taxon>Alphaproteobacteria</taxon>
        <taxon>Rhodospirillales</taxon>
        <taxon>Azospirillaceae</taxon>
        <taxon>Niveispirillum</taxon>
    </lineage>
</organism>
<dbReference type="NCBIfam" id="NF004281">
    <property type="entry name" value="PRK05690.1"/>
    <property type="match status" value="1"/>
</dbReference>
<evidence type="ECO:0000313" key="15">
    <source>
        <dbReference type="Proteomes" id="UP000234752"/>
    </source>
</evidence>
<dbReference type="AlphaFoldDB" id="A0A2K9NH00"/>
<dbReference type="KEGG" id="ncb:C0V82_11615"/>
<dbReference type="GO" id="GO:0004792">
    <property type="term" value="F:thiosulfate-cyanide sulfurtransferase activity"/>
    <property type="evidence" value="ECO:0007669"/>
    <property type="project" value="TreeGrafter"/>
</dbReference>
<keyword evidence="2 14" id="KW-0808">Transferase</keyword>
<dbReference type="GO" id="GO:0005829">
    <property type="term" value="C:cytosol"/>
    <property type="evidence" value="ECO:0007669"/>
    <property type="project" value="TreeGrafter"/>
</dbReference>
<evidence type="ECO:0000256" key="1">
    <source>
        <dbReference type="ARBA" id="ARBA00009919"/>
    </source>
</evidence>
<evidence type="ECO:0000313" key="14">
    <source>
        <dbReference type="EMBL" id="AUN31826.1"/>
    </source>
</evidence>
<dbReference type="Gene3D" id="3.40.50.720">
    <property type="entry name" value="NAD(P)-binding Rossmann-like Domain"/>
    <property type="match status" value="1"/>
</dbReference>
<keyword evidence="3" id="KW-0547">Nucleotide-binding</keyword>
<accession>A0A2K9NH00</accession>
<dbReference type="GO" id="GO:0061605">
    <property type="term" value="F:molybdopterin-synthase adenylyltransferase activity"/>
    <property type="evidence" value="ECO:0007669"/>
    <property type="project" value="UniProtKB-EC"/>
</dbReference>
<comment type="subunit">
    <text evidence="7">Homodimer. Forms a stable heterotetrameric complex of 2 MoeB and 2 MoaD during adenylation of MoaD.</text>
</comment>
<dbReference type="CDD" id="cd00757">
    <property type="entry name" value="ThiF_MoeB_HesA_family"/>
    <property type="match status" value="1"/>
</dbReference>
<comment type="function">
    <text evidence="6">Catalyzes the adenylation by ATP of the carboxyl group of the C-terminal glycine of sulfur carrier protein MoaD.</text>
</comment>
<keyword evidence="4" id="KW-0067">ATP-binding</keyword>
<evidence type="ECO:0000256" key="2">
    <source>
        <dbReference type="ARBA" id="ARBA00022679"/>
    </source>
</evidence>
<evidence type="ECO:0000256" key="5">
    <source>
        <dbReference type="ARBA" id="ARBA00052218"/>
    </source>
</evidence>
<evidence type="ECO:0000256" key="7">
    <source>
        <dbReference type="ARBA" id="ARBA00063809"/>
    </source>
</evidence>
<dbReference type="EC" id="2.7.7.80" evidence="8"/>
<dbReference type="OrthoDB" id="9804286at2"/>
<dbReference type="GO" id="GO:0008641">
    <property type="term" value="F:ubiquitin-like modifier activating enzyme activity"/>
    <property type="evidence" value="ECO:0007669"/>
    <property type="project" value="InterPro"/>
</dbReference>
<keyword evidence="14" id="KW-0548">Nucleotidyltransferase</keyword>
<dbReference type="Pfam" id="PF00899">
    <property type="entry name" value="ThiF"/>
    <property type="match status" value="1"/>
</dbReference>
<dbReference type="EMBL" id="CP025611">
    <property type="protein sequence ID" value="AUN31826.1"/>
    <property type="molecule type" value="Genomic_DNA"/>
</dbReference>
<sequence>MDLSDSQIDRYARHIMLREVGGEGQSKLLSSSALIVGAGGLGAPMLLYLAAAGVGRIGIVDDDVVDLSNLQRQVIHDTAGIGVPKVDSAAARIAAINPDVKVEVHKTRLNRSNVLDIIAGYDVVADGTDNFATRFLLNDACYLAGKTLVSAAMLRFDGQLSTFKAHCGDPHPCYRCIFREPPPPGMIPSCSEGGVLGALAGTMGSLQAVEVLKELLGIGDSLSGRLLMYSALETGFRTVKIRRDPDCPVCGTHPTYIDLSHHK</sequence>
<name>A0A2K9NH00_9PROT</name>
<evidence type="ECO:0000256" key="4">
    <source>
        <dbReference type="ARBA" id="ARBA00022840"/>
    </source>
</evidence>
<feature type="domain" description="THIF-type NAD/FAD binding fold" evidence="13">
    <location>
        <begin position="11"/>
        <end position="249"/>
    </location>
</feature>
<reference evidence="14 15" key="1">
    <citation type="submission" date="2017-12" db="EMBL/GenBank/DDBJ databases">
        <title>Genomes of bacteria within cyanobacterial aggregates.</title>
        <authorList>
            <person name="Cai H."/>
        </authorList>
    </citation>
    <scope>NUCLEOTIDE SEQUENCE [LARGE SCALE GENOMIC DNA]</scope>
    <source>
        <strain evidence="14 15">TH16</strain>
    </source>
</reference>